<dbReference type="InterPro" id="IPR000477">
    <property type="entry name" value="RT_dom"/>
</dbReference>
<gene>
    <name evidence="2" type="ORF">E3O23_08990</name>
</gene>
<reference evidence="2 3" key="1">
    <citation type="submission" date="2019-03" db="EMBL/GenBank/DDBJ databases">
        <title>Genomics of glacier-inhabiting Cryobacterium strains.</title>
        <authorList>
            <person name="Liu Q."/>
            <person name="Xin Y.-H."/>
        </authorList>
    </citation>
    <scope>NUCLEOTIDE SEQUENCE [LARGE SCALE GENOMIC DNA]</scope>
    <source>
        <strain evidence="2 3">Sr47</strain>
    </source>
</reference>
<evidence type="ECO:0000313" key="3">
    <source>
        <dbReference type="Proteomes" id="UP000297866"/>
    </source>
</evidence>
<name>A0A4R8UER9_9MICO</name>
<dbReference type="PROSITE" id="PS50878">
    <property type="entry name" value="RT_POL"/>
    <property type="match status" value="1"/>
</dbReference>
<sequence>MSRQPRCGNSQASPLTDTPNSRIPCYGCGVHLGHRLSENNPEVLPEASSFELALRAGALQRNYEQRIEGTRTRGRDGISALHLKPEQLDRLVAIAESRILDGTYVFSPYKEVLRLKGAAKFPRVISIPTLRDRLILATLAEHLRESIPSIEFPRPQQLVSNIRGAVKSGLYRDFIRLDIMSFYPSISHQAISKALERYGISADVVQLTLDAAQTPTLPDGHVTAVPARPTKGVPAGTVIANVLGEIVLHSFDEAVSALPGIAYFRYVDDILILSPYGKRGSITELVHSELRMVGLKAHPKESKDKSSTGILRKQPFEYLGYTFERGKVTVHKSRHSRLINNLARPITMLRRAAQESRADIERIRIRAEWWLNFRITGCISEETRRGWLPYYSQIDNTSLLHHLDDVVAKLISRLPSETKINPKSFLTAYTFTRDPTRDRVQYIPNFDLITDPVDMKNLLEAASDYRSIPSDPAGIERLFRQFISFAIKELEMDVGGTS</sequence>
<dbReference type="SUPFAM" id="SSF56672">
    <property type="entry name" value="DNA/RNA polymerases"/>
    <property type="match status" value="1"/>
</dbReference>
<evidence type="ECO:0000259" key="1">
    <source>
        <dbReference type="PROSITE" id="PS50878"/>
    </source>
</evidence>
<organism evidence="2 3">
    <name type="scientific">Cryobacterium tagatosivorans</name>
    <dbReference type="NCBI Taxonomy" id="1259199"/>
    <lineage>
        <taxon>Bacteria</taxon>
        <taxon>Bacillati</taxon>
        <taxon>Actinomycetota</taxon>
        <taxon>Actinomycetes</taxon>
        <taxon>Micrococcales</taxon>
        <taxon>Microbacteriaceae</taxon>
        <taxon>Cryobacterium</taxon>
    </lineage>
</organism>
<proteinExistence type="predicted"/>
<keyword evidence="3" id="KW-1185">Reference proteome</keyword>
<protein>
    <recommendedName>
        <fullName evidence="1">Reverse transcriptase domain-containing protein</fullName>
    </recommendedName>
</protein>
<dbReference type="AlphaFoldDB" id="A0A4R8UER9"/>
<feature type="domain" description="Reverse transcriptase" evidence="1">
    <location>
        <begin position="93"/>
        <end position="323"/>
    </location>
</feature>
<dbReference type="Proteomes" id="UP000297866">
    <property type="component" value="Unassembled WGS sequence"/>
</dbReference>
<dbReference type="EMBL" id="SOEZ01000044">
    <property type="protein sequence ID" value="TFB51058.1"/>
    <property type="molecule type" value="Genomic_DNA"/>
</dbReference>
<evidence type="ECO:0000313" key="2">
    <source>
        <dbReference type="EMBL" id="TFB51058.1"/>
    </source>
</evidence>
<dbReference type="Pfam" id="PF00078">
    <property type="entry name" value="RVT_1"/>
    <property type="match status" value="1"/>
</dbReference>
<comment type="caution">
    <text evidence="2">The sequence shown here is derived from an EMBL/GenBank/DDBJ whole genome shotgun (WGS) entry which is preliminary data.</text>
</comment>
<dbReference type="InterPro" id="IPR043502">
    <property type="entry name" value="DNA/RNA_pol_sf"/>
</dbReference>
<dbReference type="CDD" id="cd01646">
    <property type="entry name" value="RT_Bac_retron_I"/>
    <property type="match status" value="1"/>
</dbReference>
<dbReference type="OrthoDB" id="1550386at2"/>
<accession>A0A4R8UER9</accession>